<dbReference type="Proteomes" id="UP000028680">
    <property type="component" value="Chromosome"/>
</dbReference>
<keyword evidence="2" id="KW-1185">Reference proteome</keyword>
<dbReference type="Gene3D" id="3.30.70.1790">
    <property type="entry name" value="RepB DNA-primase, N-terminal domain"/>
    <property type="match status" value="1"/>
</dbReference>
<accession>A0AAN0VI28</accession>
<evidence type="ECO:0000313" key="2">
    <source>
        <dbReference type="Proteomes" id="UP000028680"/>
    </source>
</evidence>
<organism evidence="1 2">
    <name type="scientific">Planktomarina temperata RCA23</name>
    <dbReference type="NCBI Taxonomy" id="666509"/>
    <lineage>
        <taxon>Bacteria</taxon>
        <taxon>Pseudomonadati</taxon>
        <taxon>Pseudomonadota</taxon>
        <taxon>Alphaproteobacteria</taxon>
        <taxon>Rhodobacterales</taxon>
        <taxon>Paracoccaceae</taxon>
        <taxon>Planktomarina</taxon>
    </lineage>
</organism>
<evidence type="ECO:0000313" key="1">
    <source>
        <dbReference type="EMBL" id="AII86740.1"/>
    </source>
</evidence>
<dbReference type="KEGG" id="ptp:RCA23_c11930"/>
<name>A0AAN0VI28_9RHOB</name>
<reference evidence="1 2" key="1">
    <citation type="journal article" date="2014" name="ISME J.">
        <title>Adaptation of an abundant Roseobacter RCA organism to pelagic systems revealed by genomic and transcriptomic analyses.</title>
        <authorList>
            <person name="Voget S."/>
            <person name="Wemheuer B."/>
            <person name="Brinkhoff T."/>
            <person name="Vollmers J."/>
            <person name="Dietrich S."/>
            <person name="Giebel H.A."/>
            <person name="Beardsley C."/>
            <person name="Sardemann C."/>
            <person name="Bakenhus I."/>
            <person name="Billerbeck S."/>
            <person name="Daniel R."/>
            <person name="Simon M."/>
        </authorList>
    </citation>
    <scope>NUCLEOTIDE SEQUENCE [LARGE SCALE GENOMIC DNA]</scope>
    <source>
        <strain evidence="1 2">RCA23</strain>
    </source>
</reference>
<sequence>MRLNDEVLDMAKANLRPDRLIIEQFIQAVTQNWLKAGEDKHLFEVRCLGEHRTPNSGFFAPSQIGDATAFIIKMNNLKMNVYMTINPMKAIVHGNATDDDVACAHLSFADADDPTGLAGIKTMIGEHAPDFIVTTGSVPHERQHAYWRLEAPCHDLELWKQSQQNIARNLGTDPSVINPSRIMRVAGTVSYPSQSKVAKGYIPELVTFMQEVS</sequence>
<dbReference type="AlphaFoldDB" id="A0AAN0VI28"/>
<dbReference type="EMBL" id="CP003984">
    <property type="protein sequence ID" value="AII86740.1"/>
    <property type="molecule type" value="Genomic_DNA"/>
</dbReference>
<dbReference type="RefSeq" id="WP_044049556.1">
    <property type="nucleotide sequence ID" value="NZ_CP003984.1"/>
</dbReference>
<protein>
    <submittedName>
        <fullName evidence="1">Uncharacterized protein</fullName>
    </submittedName>
</protein>
<proteinExistence type="predicted"/>
<gene>
    <name evidence="1" type="ORF">RCA23_c11930</name>
</gene>